<accession>A0A7G1KN77</accession>
<dbReference type="AlphaFoldDB" id="A0A7G1KN77"/>
<name>A0A7G1KN77_9NOCA</name>
<evidence type="ECO:0000313" key="2">
    <source>
        <dbReference type="Proteomes" id="UP000516173"/>
    </source>
</evidence>
<gene>
    <name evidence="1" type="ORF">NWFMUON74_38480</name>
</gene>
<dbReference type="Gene3D" id="1.10.8.1060">
    <property type="entry name" value="Corynebacterium glutamicum thioredoxin-dependent arsenate reductase, N-terminal domain"/>
    <property type="match status" value="1"/>
</dbReference>
<dbReference type="GeneID" id="80348358"/>
<reference evidence="1 2" key="1">
    <citation type="submission" date="2020-08" db="EMBL/GenBank/DDBJ databases">
        <title>Genome Sequencing of Nocardia wallacei strain FMUON74 and assembly.</title>
        <authorList>
            <person name="Toyokawa M."/>
            <person name="Uesaka K."/>
        </authorList>
    </citation>
    <scope>NUCLEOTIDE SEQUENCE [LARGE SCALE GENOMIC DNA]</scope>
    <source>
        <strain evidence="1 2">FMUON74</strain>
    </source>
</reference>
<evidence type="ECO:0000313" key="1">
    <source>
        <dbReference type="EMBL" id="BCK56076.1"/>
    </source>
</evidence>
<keyword evidence="2" id="KW-1185">Reference proteome</keyword>
<organism evidence="1 2">
    <name type="scientific">Nocardia wallacei</name>
    <dbReference type="NCBI Taxonomy" id="480035"/>
    <lineage>
        <taxon>Bacteria</taxon>
        <taxon>Bacillati</taxon>
        <taxon>Actinomycetota</taxon>
        <taxon>Actinomycetes</taxon>
        <taxon>Mycobacteriales</taxon>
        <taxon>Nocardiaceae</taxon>
        <taxon>Nocardia</taxon>
    </lineage>
</organism>
<dbReference type="EMBL" id="AP023396">
    <property type="protein sequence ID" value="BCK56076.1"/>
    <property type="molecule type" value="Genomic_DNA"/>
</dbReference>
<sequence>MIEQTADRLYAEFAGRFSRPAVVEVIRGCIDDLAGVPRSAIPELGERLARQRLLDTLDSHAHTVASAAHPVPRGALAIR</sequence>
<dbReference type="KEGG" id="nwl:NWFMUON74_38480"/>
<dbReference type="Proteomes" id="UP000516173">
    <property type="component" value="Chromosome"/>
</dbReference>
<protein>
    <submittedName>
        <fullName evidence="1">Uncharacterized protein</fullName>
    </submittedName>
</protein>
<dbReference type="RefSeq" id="WP_187683221.1">
    <property type="nucleotide sequence ID" value="NZ_AP023396.1"/>
</dbReference>
<proteinExistence type="predicted"/>